<feature type="compositionally biased region" description="Gly residues" evidence="1">
    <location>
        <begin position="117"/>
        <end position="139"/>
    </location>
</feature>
<reference evidence="2" key="1">
    <citation type="submission" date="2020-02" db="EMBL/GenBank/DDBJ databases">
        <authorList>
            <person name="Meier V. D."/>
        </authorList>
    </citation>
    <scope>NUCLEOTIDE SEQUENCE</scope>
    <source>
        <strain evidence="2">AVDCRST_MAG04</strain>
    </source>
</reference>
<accession>A0A6J4IS32</accession>
<dbReference type="AlphaFoldDB" id="A0A6J4IS32"/>
<sequence length="139" mass="14822">AEPRHRNRRRPTRPCRRALRRQARLRNRLRRRARRAEGRRAGLRAAGNAGARGLRARPSARRAQPAAPRHDGGGARGLAVRHAVRGLLRRSALQRRRPGGAAPRAARSAGEDHAGRDGGLGGGGLPRGHGRGAGVVGGV</sequence>
<feature type="compositionally biased region" description="Low complexity" evidence="1">
    <location>
        <begin position="99"/>
        <end position="108"/>
    </location>
</feature>
<feature type="compositionally biased region" description="Low complexity" evidence="1">
    <location>
        <begin position="43"/>
        <end position="53"/>
    </location>
</feature>
<name>A0A6J4IS32_9PROT</name>
<proteinExistence type="predicted"/>
<gene>
    <name evidence="2" type="ORF">AVDCRST_MAG04-2524</name>
</gene>
<feature type="compositionally biased region" description="Basic residues" evidence="1">
    <location>
        <begin position="1"/>
        <end position="34"/>
    </location>
</feature>
<dbReference type="EMBL" id="CADCTL010000179">
    <property type="protein sequence ID" value="CAA9260081.1"/>
    <property type="molecule type" value="Genomic_DNA"/>
</dbReference>
<feature type="non-terminal residue" evidence="2">
    <location>
        <position position="139"/>
    </location>
</feature>
<feature type="region of interest" description="Disordered" evidence="1">
    <location>
        <begin position="1"/>
        <end position="139"/>
    </location>
</feature>
<dbReference type="GO" id="GO:0016740">
    <property type="term" value="F:transferase activity"/>
    <property type="evidence" value="ECO:0007669"/>
    <property type="project" value="UniProtKB-KW"/>
</dbReference>
<evidence type="ECO:0000313" key="2">
    <source>
        <dbReference type="EMBL" id="CAA9260081.1"/>
    </source>
</evidence>
<evidence type="ECO:0000256" key="1">
    <source>
        <dbReference type="SAM" id="MobiDB-lite"/>
    </source>
</evidence>
<feature type="compositionally biased region" description="Basic residues" evidence="1">
    <location>
        <begin position="82"/>
        <end position="98"/>
    </location>
</feature>
<feature type="non-terminal residue" evidence="2">
    <location>
        <position position="1"/>
    </location>
</feature>
<organism evidence="2">
    <name type="scientific">uncultured Acetobacteraceae bacterium</name>
    <dbReference type="NCBI Taxonomy" id="169975"/>
    <lineage>
        <taxon>Bacteria</taxon>
        <taxon>Pseudomonadati</taxon>
        <taxon>Pseudomonadota</taxon>
        <taxon>Alphaproteobacteria</taxon>
        <taxon>Acetobacterales</taxon>
        <taxon>Acetobacteraceae</taxon>
        <taxon>environmental samples</taxon>
    </lineage>
</organism>
<protein>
    <submittedName>
        <fullName evidence="2">Rhodanese-related sulfurtransferase</fullName>
    </submittedName>
</protein>
<keyword evidence="2" id="KW-0808">Transferase</keyword>